<sequence length="583" mass="63853">MHITQEERYSASRASPLADPLAKDSQRNNHHIHKMADSLHNHNNKAKSPLRGTVGHLGERTLVEALAEYPGELVRTESPNFVCSVLPPHWRCNKSLPVAFKVVALGEVKDGTQVTIAAGNDENFCAELRNSTAVMKNRVARFNDLRFVGRSGRGKSLSLMITVQTSPPQVTCYNRAIKVTVDGPREPRRNGKKLTHPGIYSELGDVHGAKWLQNNVLSRFSQNGHRPKLEDPSRGIPAPLPHATHPFGDRLPDMPNFPVVGRPQQPSSSCAVRGINTTSSFLDNSAQQQPVTRPGSSWSYPYQTSFYTPQTTTALQIPQPLSIPDSSSQVVPVKIERTVDTSNQLTTLQPLVTESSALGGGFTKTEPKYPSQQAPDTRFVYPNVSVGTFPSTSSMQIMSPGLDSSRYLQVASSPFASISSQDLFNASQNPTGSLMSPSFLPGSPSYQLYPHLYMTSPTSHTFYEGGANVQQMLPSSSGRVMKEEKSELDLEDRTRGTPTETISHMPVDPSVSVALPPYCTPPHTNPTNTATAMQLGMDMPSLVSNEHHSPVNQLLGDVNSPITMNHQMGGLDDIKREDVWRPY</sequence>
<dbReference type="Proteomes" id="UP001152320">
    <property type="component" value="Chromosome 16"/>
</dbReference>
<dbReference type="Pfam" id="PF00853">
    <property type="entry name" value="Runt"/>
    <property type="match status" value="1"/>
</dbReference>
<name>A0A9Q1GYB8_HOLLE</name>
<evidence type="ECO:0000313" key="8">
    <source>
        <dbReference type="Proteomes" id="UP001152320"/>
    </source>
</evidence>
<dbReference type="GO" id="GO:0000981">
    <property type="term" value="F:DNA-binding transcription factor activity, RNA polymerase II-specific"/>
    <property type="evidence" value="ECO:0007669"/>
    <property type="project" value="TreeGrafter"/>
</dbReference>
<dbReference type="PANTHER" id="PTHR11950:SF31">
    <property type="entry name" value="SEGMENTATION PROTEIN RUNT"/>
    <property type="match status" value="1"/>
</dbReference>
<feature type="domain" description="Runt" evidence="6">
    <location>
        <begin position="61"/>
        <end position="189"/>
    </location>
</feature>
<dbReference type="InterPro" id="IPR012346">
    <property type="entry name" value="p53/RUNT-type_TF_DNA-bd_sf"/>
</dbReference>
<dbReference type="AlphaFoldDB" id="A0A9Q1GYB8"/>
<evidence type="ECO:0000256" key="2">
    <source>
        <dbReference type="ARBA" id="ARBA00023015"/>
    </source>
</evidence>
<dbReference type="InterPro" id="IPR000040">
    <property type="entry name" value="AML1_Runt"/>
</dbReference>
<dbReference type="OrthoDB" id="10029800at2759"/>
<evidence type="ECO:0000256" key="3">
    <source>
        <dbReference type="ARBA" id="ARBA00023163"/>
    </source>
</evidence>
<protein>
    <submittedName>
        <fullName evidence="7">Runt-related transcription factor 1</fullName>
    </submittedName>
</protein>
<dbReference type="GO" id="GO:0000978">
    <property type="term" value="F:RNA polymerase II cis-regulatory region sequence-specific DNA binding"/>
    <property type="evidence" value="ECO:0007669"/>
    <property type="project" value="TreeGrafter"/>
</dbReference>
<keyword evidence="3" id="KW-0804">Transcription</keyword>
<dbReference type="PANTHER" id="PTHR11950">
    <property type="entry name" value="RUNT RELATED"/>
    <property type="match status" value="1"/>
</dbReference>
<dbReference type="InterPro" id="IPR013524">
    <property type="entry name" value="Runt_dom"/>
</dbReference>
<dbReference type="InterPro" id="IPR008967">
    <property type="entry name" value="p53-like_TF_DNA-bd_sf"/>
</dbReference>
<evidence type="ECO:0000313" key="7">
    <source>
        <dbReference type="EMBL" id="KAJ8027583.1"/>
    </source>
</evidence>
<reference evidence="7" key="1">
    <citation type="submission" date="2021-10" db="EMBL/GenBank/DDBJ databases">
        <title>Tropical sea cucumber genome reveals ecological adaptation and Cuvierian tubules defense mechanism.</title>
        <authorList>
            <person name="Chen T."/>
        </authorList>
    </citation>
    <scope>NUCLEOTIDE SEQUENCE</scope>
    <source>
        <strain evidence="7">Nanhai2018</strain>
        <tissue evidence="7">Muscle</tissue>
    </source>
</reference>
<accession>A0A9Q1GYB8</accession>
<evidence type="ECO:0000256" key="1">
    <source>
        <dbReference type="ARBA" id="ARBA00004123"/>
    </source>
</evidence>
<comment type="caution">
    <text evidence="7">The sequence shown here is derived from an EMBL/GenBank/DDBJ whole genome shotgun (WGS) entry which is preliminary data.</text>
</comment>
<evidence type="ECO:0000256" key="4">
    <source>
        <dbReference type="ARBA" id="ARBA00023242"/>
    </source>
</evidence>
<evidence type="ECO:0000259" key="6">
    <source>
        <dbReference type="PROSITE" id="PS51062"/>
    </source>
</evidence>
<dbReference type="PROSITE" id="PS51062">
    <property type="entry name" value="RUNT"/>
    <property type="match status" value="1"/>
</dbReference>
<organism evidence="7 8">
    <name type="scientific">Holothuria leucospilota</name>
    <name type="common">Black long sea cucumber</name>
    <name type="synonym">Mertensiothuria leucospilota</name>
    <dbReference type="NCBI Taxonomy" id="206669"/>
    <lineage>
        <taxon>Eukaryota</taxon>
        <taxon>Metazoa</taxon>
        <taxon>Echinodermata</taxon>
        <taxon>Eleutherozoa</taxon>
        <taxon>Echinozoa</taxon>
        <taxon>Holothuroidea</taxon>
        <taxon>Aspidochirotacea</taxon>
        <taxon>Aspidochirotida</taxon>
        <taxon>Holothuriidae</taxon>
        <taxon>Holothuria</taxon>
    </lineage>
</organism>
<keyword evidence="8" id="KW-1185">Reference proteome</keyword>
<feature type="region of interest" description="Disordered" evidence="5">
    <location>
        <begin position="1"/>
        <end position="26"/>
    </location>
</feature>
<evidence type="ECO:0000256" key="5">
    <source>
        <dbReference type="SAM" id="MobiDB-lite"/>
    </source>
</evidence>
<dbReference type="GO" id="GO:0005524">
    <property type="term" value="F:ATP binding"/>
    <property type="evidence" value="ECO:0007669"/>
    <property type="project" value="InterPro"/>
</dbReference>
<feature type="compositionally biased region" description="Basic and acidic residues" evidence="5">
    <location>
        <begin position="1"/>
        <end position="10"/>
    </location>
</feature>
<dbReference type="Gene3D" id="2.60.40.720">
    <property type="match status" value="1"/>
</dbReference>
<proteinExistence type="predicted"/>
<keyword evidence="4" id="KW-0539">Nucleus</keyword>
<gene>
    <name evidence="7" type="ORF">HOLleu_32763</name>
</gene>
<comment type="subcellular location">
    <subcellularLocation>
        <location evidence="1">Nucleus</location>
    </subcellularLocation>
</comment>
<dbReference type="EMBL" id="JAIZAY010000016">
    <property type="protein sequence ID" value="KAJ8027583.1"/>
    <property type="molecule type" value="Genomic_DNA"/>
</dbReference>
<dbReference type="FunFam" id="2.60.40.720:FF:000001">
    <property type="entry name" value="Runt-related transcription factor"/>
    <property type="match status" value="1"/>
</dbReference>
<dbReference type="GO" id="GO:0005634">
    <property type="term" value="C:nucleus"/>
    <property type="evidence" value="ECO:0007669"/>
    <property type="project" value="UniProtKB-SubCell"/>
</dbReference>
<keyword evidence="2" id="KW-0805">Transcription regulation</keyword>
<dbReference type="SUPFAM" id="SSF49417">
    <property type="entry name" value="p53-like transcription factors"/>
    <property type="match status" value="1"/>
</dbReference>
<dbReference type="PRINTS" id="PR00967">
    <property type="entry name" value="ONCOGENEAML1"/>
</dbReference>